<accession>A0A7S8F1P2</accession>
<gene>
    <name evidence="4" type="ORF">IRL76_11435</name>
</gene>
<dbReference type="AlphaFoldDB" id="A0A7S8F1P2"/>
<dbReference type="RefSeq" id="WP_200981458.1">
    <property type="nucleotide sequence ID" value="NZ_CP064654.1"/>
</dbReference>
<feature type="domain" description="Calcineurin-like phosphoesterase" evidence="3">
    <location>
        <begin position="30"/>
        <end position="291"/>
    </location>
</feature>
<dbReference type="EMBL" id="CP064654">
    <property type="protein sequence ID" value="QPC98450.1"/>
    <property type="molecule type" value="Genomic_DNA"/>
</dbReference>
<keyword evidence="2" id="KW-0732">Signal</keyword>
<reference evidence="4 5" key="1">
    <citation type="submission" date="2020-11" db="EMBL/GenBank/DDBJ databases">
        <title>The genome sequence of Erythrobacter sp. 6D36.</title>
        <authorList>
            <person name="Liu Y."/>
        </authorList>
    </citation>
    <scope>NUCLEOTIDE SEQUENCE [LARGE SCALE GENOMIC DNA]</scope>
    <source>
        <strain evidence="4 5">6D36</strain>
    </source>
</reference>
<dbReference type="SUPFAM" id="SSF56300">
    <property type="entry name" value="Metallo-dependent phosphatases"/>
    <property type="match status" value="1"/>
</dbReference>
<dbReference type="PRINTS" id="PR00114">
    <property type="entry name" value="STPHPHTASE"/>
</dbReference>
<dbReference type="Pfam" id="PF00149">
    <property type="entry name" value="Metallophos"/>
    <property type="match status" value="1"/>
</dbReference>
<dbReference type="PANTHER" id="PTHR46546:SF4">
    <property type="entry name" value="SHEWANELLA-LIKE PROTEIN PHOSPHATASE 1"/>
    <property type="match status" value="1"/>
</dbReference>
<dbReference type="Proteomes" id="UP000594459">
    <property type="component" value="Chromosome"/>
</dbReference>
<organism evidence="4 5">
    <name type="scientific">Qipengyuania soli</name>
    <dbReference type="NCBI Taxonomy" id="2782568"/>
    <lineage>
        <taxon>Bacteria</taxon>
        <taxon>Pseudomonadati</taxon>
        <taxon>Pseudomonadota</taxon>
        <taxon>Alphaproteobacteria</taxon>
        <taxon>Sphingomonadales</taxon>
        <taxon>Erythrobacteraceae</taxon>
        <taxon>Qipengyuania</taxon>
    </lineage>
</organism>
<dbReference type="PANTHER" id="PTHR46546">
    <property type="entry name" value="SHEWANELLA-LIKE PROTEIN PHOSPHATASE 1"/>
    <property type="match status" value="1"/>
</dbReference>
<dbReference type="GO" id="GO:0016787">
    <property type="term" value="F:hydrolase activity"/>
    <property type="evidence" value="ECO:0007669"/>
    <property type="project" value="InterPro"/>
</dbReference>
<evidence type="ECO:0000259" key="3">
    <source>
        <dbReference type="Pfam" id="PF00149"/>
    </source>
</evidence>
<sequence length="354" mass="37965">MRGLLASVRRLVAILLLASMPAIAMAEEQRVVAVGDLHGDYGAWLEIARASGASTDGKHWTGGRTVLVQMGDIVDRGPDSLKIIRHLQTLDKEAAMAGGRVVVLLGNHEAMNVIGDLRYVDPGEYAAFVTRKSERTRKKAWQAMAPTLVARARTTSPDISEDAVRTAWMAATPLGLVEHRHAWAPGGELGKWAADRPAIYRLGDTLFVHGGISLEASVDPIGRINARYGAALEEGAQVVRPVFEDPLGPLWYRGNVAGAPDQGVRPAPDGELATVLARLGAARLVVGHTPNPNGITEEQDGRLIRIDTGISRAYGGPASFLEVLGGQTWAHERGKDGQWSRRALQGVSKAGERQ</sequence>
<feature type="chain" id="PRO_5032983784" evidence="2">
    <location>
        <begin position="27"/>
        <end position="354"/>
    </location>
</feature>
<feature type="signal peptide" evidence="2">
    <location>
        <begin position="1"/>
        <end position="26"/>
    </location>
</feature>
<name>A0A7S8F1P2_9SPHN</name>
<keyword evidence="5" id="KW-1185">Reference proteome</keyword>
<dbReference type="InterPro" id="IPR029052">
    <property type="entry name" value="Metallo-depent_PP-like"/>
</dbReference>
<dbReference type="InterPro" id="IPR006186">
    <property type="entry name" value="Ser/Thr-sp_prot-phosphatase"/>
</dbReference>
<evidence type="ECO:0000256" key="2">
    <source>
        <dbReference type="SAM" id="SignalP"/>
    </source>
</evidence>
<evidence type="ECO:0000256" key="1">
    <source>
        <dbReference type="SAM" id="MobiDB-lite"/>
    </source>
</evidence>
<evidence type="ECO:0000313" key="5">
    <source>
        <dbReference type="Proteomes" id="UP000594459"/>
    </source>
</evidence>
<proteinExistence type="predicted"/>
<evidence type="ECO:0000313" key="4">
    <source>
        <dbReference type="EMBL" id="QPC98450.1"/>
    </source>
</evidence>
<dbReference type="InterPro" id="IPR004843">
    <property type="entry name" value="Calcineurin-like_PHP"/>
</dbReference>
<dbReference type="KEGG" id="qso:IRL76_11435"/>
<dbReference type="Gene3D" id="3.60.21.10">
    <property type="match status" value="1"/>
</dbReference>
<feature type="region of interest" description="Disordered" evidence="1">
    <location>
        <begin position="334"/>
        <end position="354"/>
    </location>
</feature>
<protein>
    <submittedName>
        <fullName evidence="4">Metallophosphoesterase</fullName>
    </submittedName>
</protein>